<sequence length="189" mass="20632">MTKSSNRGANVAVRNKAVEATPLQLPSDKAKNQRMPKNENKSALVCQPTQAPSPESSGKRDELKKAVRYAALNELLLQDTGADQTKPSGEGKRVRKRMSLLARLRPSRMLMGGPKEKAKAADTRKESNQQVGNDKEEVRKRCSMGGKISAEEESDTLKGVTSIDNEEEKSKNAKLAVMPQAEAQACLVK</sequence>
<dbReference type="Proteomes" id="UP000270094">
    <property type="component" value="Unassembled WGS sequence"/>
</dbReference>
<feature type="region of interest" description="Disordered" evidence="1">
    <location>
        <begin position="1"/>
        <end position="64"/>
    </location>
</feature>
<proteinExistence type="predicted"/>
<evidence type="ECO:0000313" key="2">
    <source>
        <dbReference type="EMBL" id="VDM69785.1"/>
    </source>
</evidence>
<evidence type="ECO:0000313" key="3">
    <source>
        <dbReference type="Proteomes" id="UP000270094"/>
    </source>
</evidence>
<protein>
    <submittedName>
        <fullName evidence="2">Uncharacterized protein</fullName>
    </submittedName>
</protein>
<keyword evidence="3" id="KW-1185">Reference proteome</keyword>
<dbReference type="OrthoDB" id="10662470at2759"/>
<name>A0A3P7KF24_STRVU</name>
<feature type="compositionally biased region" description="Polar residues" evidence="1">
    <location>
        <begin position="47"/>
        <end position="56"/>
    </location>
</feature>
<organism evidence="2 3">
    <name type="scientific">Strongylus vulgaris</name>
    <name type="common">Blood worm</name>
    <dbReference type="NCBI Taxonomy" id="40348"/>
    <lineage>
        <taxon>Eukaryota</taxon>
        <taxon>Metazoa</taxon>
        <taxon>Ecdysozoa</taxon>
        <taxon>Nematoda</taxon>
        <taxon>Chromadorea</taxon>
        <taxon>Rhabditida</taxon>
        <taxon>Rhabditina</taxon>
        <taxon>Rhabditomorpha</taxon>
        <taxon>Strongyloidea</taxon>
        <taxon>Strongylidae</taxon>
        <taxon>Strongylus</taxon>
    </lineage>
</organism>
<evidence type="ECO:0000256" key="1">
    <source>
        <dbReference type="SAM" id="MobiDB-lite"/>
    </source>
</evidence>
<feature type="compositionally biased region" description="Basic and acidic residues" evidence="1">
    <location>
        <begin position="28"/>
        <end position="40"/>
    </location>
</feature>
<dbReference type="AlphaFoldDB" id="A0A3P7KF24"/>
<gene>
    <name evidence="2" type="ORF">SVUK_LOCUS4783</name>
</gene>
<feature type="compositionally biased region" description="Basic and acidic residues" evidence="1">
    <location>
        <begin position="114"/>
        <end position="140"/>
    </location>
</feature>
<feature type="region of interest" description="Disordered" evidence="1">
    <location>
        <begin position="111"/>
        <end position="175"/>
    </location>
</feature>
<dbReference type="EMBL" id="UYYB01013548">
    <property type="protein sequence ID" value="VDM69785.1"/>
    <property type="molecule type" value="Genomic_DNA"/>
</dbReference>
<accession>A0A3P7KF24</accession>
<reference evidence="2 3" key="1">
    <citation type="submission" date="2018-11" db="EMBL/GenBank/DDBJ databases">
        <authorList>
            <consortium name="Pathogen Informatics"/>
        </authorList>
    </citation>
    <scope>NUCLEOTIDE SEQUENCE [LARGE SCALE GENOMIC DNA]</scope>
</reference>